<dbReference type="PANTHER" id="PTHR10545">
    <property type="entry name" value="DIAMINE N-ACETYLTRANSFERASE"/>
    <property type="match status" value="1"/>
</dbReference>
<keyword evidence="3" id="KW-0175">Coiled coil</keyword>
<evidence type="ECO:0000256" key="1">
    <source>
        <dbReference type="ARBA" id="ARBA00022679"/>
    </source>
</evidence>
<evidence type="ECO:0000313" key="5">
    <source>
        <dbReference type="EMBL" id="MFD0625875.1"/>
    </source>
</evidence>
<dbReference type="Gene3D" id="3.40.630.30">
    <property type="match status" value="1"/>
</dbReference>
<dbReference type="PANTHER" id="PTHR10545:SF29">
    <property type="entry name" value="GH14572P-RELATED"/>
    <property type="match status" value="1"/>
</dbReference>
<feature type="domain" description="N-acetyltransferase" evidence="4">
    <location>
        <begin position="1"/>
        <end position="157"/>
    </location>
</feature>
<keyword evidence="1 5" id="KW-0808">Transferase</keyword>
<name>A0ABW2X100_9ACTN</name>
<dbReference type="CDD" id="cd04301">
    <property type="entry name" value="NAT_SF"/>
    <property type="match status" value="1"/>
</dbReference>
<dbReference type="InterPro" id="IPR000182">
    <property type="entry name" value="GNAT_dom"/>
</dbReference>
<dbReference type="InterPro" id="IPR016181">
    <property type="entry name" value="Acyl_CoA_acyltransferase"/>
</dbReference>
<protein>
    <submittedName>
        <fullName evidence="5">GNAT family N-acetyltransferase</fullName>
        <ecNumber evidence="5">2.3.-.-</ecNumber>
    </submittedName>
</protein>
<dbReference type="EMBL" id="JBHTGL010000008">
    <property type="protein sequence ID" value="MFD0625875.1"/>
    <property type="molecule type" value="Genomic_DNA"/>
</dbReference>
<reference evidence="6" key="1">
    <citation type="journal article" date="2019" name="Int. J. Syst. Evol. Microbiol.">
        <title>The Global Catalogue of Microorganisms (GCM) 10K type strain sequencing project: providing services to taxonomists for standard genome sequencing and annotation.</title>
        <authorList>
            <consortium name="The Broad Institute Genomics Platform"/>
            <consortium name="The Broad Institute Genome Sequencing Center for Infectious Disease"/>
            <person name="Wu L."/>
            <person name="Ma J."/>
        </authorList>
    </citation>
    <scope>NUCLEOTIDE SEQUENCE [LARGE SCALE GENOMIC DNA]</scope>
    <source>
        <strain evidence="6">JCM 12607</strain>
    </source>
</reference>
<keyword evidence="6" id="KW-1185">Reference proteome</keyword>
<dbReference type="InterPro" id="IPR051016">
    <property type="entry name" value="Diverse_Substrate_AcTransf"/>
</dbReference>
<sequence>MIRTAAPADVPVIHAMVRELAEYEKALHEAEATEEQLHEALFGERPAAYAHIAESGDGEVAGFALWFLNFSTWRGVHGIYLEDLYVRPERRGGGHGKALLAELARICVERGYGRLEWSVLNWNAPSIAFYESLGARPQDEWTVYRLTDGALAELGGASGGRTSA</sequence>
<evidence type="ECO:0000259" key="4">
    <source>
        <dbReference type="PROSITE" id="PS51186"/>
    </source>
</evidence>
<comment type="caution">
    <text evidence="5">The sequence shown here is derived from an EMBL/GenBank/DDBJ whole genome shotgun (WGS) entry which is preliminary data.</text>
</comment>
<evidence type="ECO:0000313" key="6">
    <source>
        <dbReference type="Proteomes" id="UP001596915"/>
    </source>
</evidence>
<proteinExistence type="predicted"/>
<accession>A0ABW2X100</accession>
<organism evidence="5 6">
    <name type="scientific">Streptomyces sanglieri</name>
    <dbReference type="NCBI Taxonomy" id="193460"/>
    <lineage>
        <taxon>Bacteria</taxon>
        <taxon>Bacillati</taxon>
        <taxon>Actinomycetota</taxon>
        <taxon>Actinomycetes</taxon>
        <taxon>Kitasatosporales</taxon>
        <taxon>Streptomycetaceae</taxon>
        <taxon>Streptomyces</taxon>
    </lineage>
</organism>
<feature type="coiled-coil region" evidence="3">
    <location>
        <begin position="13"/>
        <end position="40"/>
    </location>
</feature>
<dbReference type="EC" id="2.3.-.-" evidence="5"/>
<gene>
    <name evidence="5" type="ORF">ACFQ2K_27200</name>
</gene>
<dbReference type="SUPFAM" id="SSF55729">
    <property type="entry name" value="Acyl-CoA N-acyltransferases (Nat)"/>
    <property type="match status" value="1"/>
</dbReference>
<evidence type="ECO:0000256" key="2">
    <source>
        <dbReference type="ARBA" id="ARBA00023315"/>
    </source>
</evidence>
<keyword evidence="2 5" id="KW-0012">Acyltransferase</keyword>
<dbReference type="GO" id="GO:0016746">
    <property type="term" value="F:acyltransferase activity"/>
    <property type="evidence" value="ECO:0007669"/>
    <property type="project" value="UniProtKB-KW"/>
</dbReference>
<dbReference type="PROSITE" id="PS51186">
    <property type="entry name" value="GNAT"/>
    <property type="match status" value="1"/>
</dbReference>
<evidence type="ECO:0000256" key="3">
    <source>
        <dbReference type="SAM" id="Coils"/>
    </source>
</evidence>
<dbReference type="Pfam" id="PF00583">
    <property type="entry name" value="Acetyltransf_1"/>
    <property type="match status" value="1"/>
</dbReference>
<dbReference type="Proteomes" id="UP001596915">
    <property type="component" value="Unassembled WGS sequence"/>
</dbReference>